<dbReference type="Gene3D" id="3.40.190.10">
    <property type="entry name" value="Periplasmic binding protein-like II"/>
    <property type="match status" value="2"/>
</dbReference>
<evidence type="ECO:0000256" key="1">
    <source>
        <dbReference type="ARBA" id="ARBA00022729"/>
    </source>
</evidence>
<feature type="domain" description="Solute-binding protein family 3/N-terminal" evidence="3">
    <location>
        <begin position="23"/>
        <end position="235"/>
    </location>
</feature>
<dbReference type="SUPFAM" id="SSF53850">
    <property type="entry name" value="Periplasmic binding protein-like II"/>
    <property type="match status" value="1"/>
</dbReference>
<dbReference type="PANTHER" id="PTHR35936:SF19">
    <property type="entry name" value="AMINO-ACID-BINDING PROTEIN YXEM-RELATED"/>
    <property type="match status" value="1"/>
</dbReference>
<dbReference type="RefSeq" id="WP_338274227.1">
    <property type="nucleotide sequence ID" value="NZ_AP027266.1"/>
</dbReference>
<name>A0AA48H3Y3_9RHOB</name>
<evidence type="ECO:0000256" key="2">
    <source>
        <dbReference type="SAM" id="SignalP"/>
    </source>
</evidence>
<accession>A0AA48H3Y3</accession>
<dbReference type="KEGG" id="rmai:MACH21_05720"/>
<feature type="domain" description="Ionotropic glutamate receptor C-terminal" evidence="4">
    <location>
        <begin position="23"/>
        <end position="234"/>
    </location>
</feature>
<dbReference type="GO" id="GO:0016020">
    <property type="term" value="C:membrane"/>
    <property type="evidence" value="ECO:0007669"/>
    <property type="project" value="InterPro"/>
</dbReference>
<dbReference type="Pfam" id="PF00497">
    <property type="entry name" value="SBP_bac_3"/>
    <property type="match status" value="1"/>
</dbReference>
<dbReference type="Proteomes" id="UP001337723">
    <property type="component" value="Chromosome"/>
</dbReference>
<evidence type="ECO:0000313" key="5">
    <source>
        <dbReference type="EMBL" id="BDW84395.1"/>
    </source>
</evidence>
<evidence type="ECO:0000259" key="4">
    <source>
        <dbReference type="SMART" id="SM00079"/>
    </source>
</evidence>
<dbReference type="SMART" id="SM00079">
    <property type="entry name" value="PBPe"/>
    <property type="match status" value="1"/>
</dbReference>
<keyword evidence="1 2" id="KW-0732">Signal</keyword>
<dbReference type="GO" id="GO:0015276">
    <property type="term" value="F:ligand-gated monoatomic ion channel activity"/>
    <property type="evidence" value="ECO:0007669"/>
    <property type="project" value="InterPro"/>
</dbReference>
<dbReference type="PANTHER" id="PTHR35936">
    <property type="entry name" value="MEMBRANE-BOUND LYTIC MUREIN TRANSGLYCOSYLASE F"/>
    <property type="match status" value="1"/>
</dbReference>
<protein>
    <submittedName>
        <fullName evidence="5">Amino acid ABC transporter</fullName>
    </submittedName>
</protein>
<dbReference type="InterPro" id="IPR001320">
    <property type="entry name" value="Iontro_rcpt_C"/>
</dbReference>
<proteinExistence type="predicted"/>
<feature type="chain" id="PRO_5041240666" evidence="2">
    <location>
        <begin position="20"/>
        <end position="239"/>
    </location>
</feature>
<feature type="signal peptide" evidence="2">
    <location>
        <begin position="1"/>
        <end position="19"/>
    </location>
</feature>
<dbReference type="AlphaFoldDB" id="A0AA48H3Y3"/>
<dbReference type="EMBL" id="AP027266">
    <property type="protein sequence ID" value="BDW84395.1"/>
    <property type="molecule type" value="Genomic_DNA"/>
</dbReference>
<keyword evidence="6" id="KW-1185">Reference proteome</keyword>
<organism evidence="5 6">
    <name type="scientific">Roseicyclus marinus</name>
    <dbReference type="NCBI Taxonomy" id="2161673"/>
    <lineage>
        <taxon>Bacteria</taxon>
        <taxon>Pseudomonadati</taxon>
        <taxon>Pseudomonadota</taxon>
        <taxon>Alphaproteobacteria</taxon>
        <taxon>Rhodobacterales</taxon>
        <taxon>Roseobacteraceae</taxon>
        <taxon>Roseicyclus</taxon>
    </lineage>
</organism>
<evidence type="ECO:0000313" key="6">
    <source>
        <dbReference type="Proteomes" id="UP001337723"/>
    </source>
</evidence>
<reference evidence="5 6" key="1">
    <citation type="submission" date="2023-01" db="EMBL/GenBank/DDBJ databases">
        <title>Complete genome sequence of Roseicyclus marinus strain Dej080120_10.</title>
        <authorList>
            <person name="Ueki S."/>
            <person name="Maruyama F."/>
        </authorList>
    </citation>
    <scope>NUCLEOTIDE SEQUENCE [LARGE SCALE GENOMIC DNA]</scope>
    <source>
        <strain evidence="5 6">Dej080120_10</strain>
    </source>
</reference>
<gene>
    <name evidence="5" type="ORF">MACH21_05720</name>
</gene>
<dbReference type="InterPro" id="IPR001638">
    <property type="entry name" value="Solute-binding_3/MltF_N"/>
</dbReference>
<sequence>MKHLILSASLLALSVGAAAAQDVVRLGTEGAYPPYNFINDNGEIAGFERDLGDELCTRAGLTCEWVTNDWDSIIPNLTSGNYDVIIAGMSITEEREAIVDFTQAYFPPAESLFVSLSEDFTLEGAVVAAQTNTIQAGYIASSGATLIEFATPDETVAAVRNGEADAVFADGDYLIPIAAEDADLMIVGEGVQLGGGVGMALREGDDRREAFDAAITSMKEDGTLNALILEWFGPEAATF</sequence>
<evidence type="ECO:0000259" key="3">
    <source>
        <dbReference type="SMART" id="SM00062"/>
    </source>
</evidence>
<dbReference type="SMART" id="SM00062">
    <property type="entry name" value="PBPb"/>
    <property type="match status" value="1"/>
</dbReference>